<keyword evidence="2" id="KW-1003">Cell membrane</keyword>
<protein>
    <recommendedName>
        <fullName evidence="11">Glycosyltransferase RgtA/B/C/D-like domain-containing protein</fullName>
    </recommendedName>
</protein>
<evidence type="ECO:0000256" key="7">
    <source>
        <dbReference type="ARBA" id="ARBA00023136"/>
    </source>
</evidence>
<feature type="transmembrane region" description="Helical" evidence="8">
    <location>
        <begin position="67"/>
        <end position="85"/>
    </location>
</feature>
<organism evidence="9 10">
    <name type="scientific">Aquariibacter albus</name>
    <dbReference type="NCBI Taxonomy" id="2759899"/>
    <lineage>
        <taxon>Bacteria</taxon>
        <taxon>Pseudomonadati</taxon>
        <taxon>Pseudomonadota</taxon>
        <taxon>Betaproteobacteria</taxon>
        <taxon>Burkholderiales</taxon>
        <taxon>Sphaerotilaceae</taxon>
        <taxon>Aquariibacter</taxon>
    </lineage>
</organism>
<keyword evidence="4" id="KW-0808">Transferase</keyword>
<dbReference type="InterPro" id="IPR050297">
    <property type="entry name" value="LipidA_mod_glycosyltrf_83"/>
</dbReference>
<evidence type="ECO:0000256" key="8">
    <source>
        <dbReference type="SAM" id="Phobius"/>
    </source>
</evidence>
<evidence type="ECO:0000256" key="4">
    <source>
        <dbReference type="ARBA" id="ARBA00022679"/>
    </source>
</evidence>
<feature type="transmembrane region" description="Helical" evidence="8">
    <location>
        <begin position="97"/>
        <end position="117"/>
    </location>
</feature>
<feature type="transmembrane region" description="Helical" evidence="8">
    <location>
        <begin position="186"/>
        <end position="208"/>
    </location>
</feature>
<keyword evidence="3" id="KW-0328">Glycosyltransferase</keyword>
<feature type="transmembrane region" description="Helical" evidence="8">
    <location>
        <begin position="389"/>
        <end position="407"/>
    </location>
</feature>
<dbReference type="GO" id="GO:0005886">
    <property type="term" value="C:plasma membrane"/>
    <property type="evidence" value="ECO:0007669"/>
    <property type="project" value="UniProtKB-SubCell"/>
</dbReference>
<evidence type="ECO:0000313" key="10">
    <source>
        <dbReference type="Proteomes" id="UP000586093"/>
    </source>
</evidence>
<evidence type="ECO:0008006" key="11">
    <source>
        <dbReference type="Google" id="ProtNLM"/>
    </source>
</evidence>
<comment type="caution">
    <text evidence="9">The sequence shown here is derived from an EMBL/GenBank/DDBJ whole genome shotgun (WGS) entry which is preliminary data.</text>
</comment>
<feature type="transmembrane region" description="Helical" evidence="8">
    <location>
        <begin position="123"/>
        <end position="142"/>
    </location>
</feature>
<feature type="transmembrane region" description="Helical" evidence="8">
    <location>
        <begin position="358"/>
        <end position="377"/>
    </location>
</feature>
<dbReference type="Proteomes" id="UP000586093">
    <property type="component" value="Unassembled WGS sequence"/>
</dbReference>
<feature type="transmembrane region" description="Helical" evidence="8">
    <location>
        <begin position="297"/>
        <end position="317"/>
    </location>
</feature>
<keyword evidence="10" id="KW-1185">Reference proteome</keyword>
<dbReference type="GO" id="GO:0016763">
    <property type="term" value="F:pentosyltransferase activity"/>
    <property type="evidence" value="ECO:0007669"/>
    <property type="project" value="TreeGrafter"/>
</dbReference>
<evidence type="ECO:0000256" key="3">
    <source>
        <dbReference type="ARBA" id="ARBA00022676"/>
    </source>
</evidence>
<accession>A0A839HTY1</accession>
<evidence type="ECO:0000256" key="6">
    <source>
        <dbReference type="ARBA" id="ARBA00022989"/>
    </source>
</evidence>
<proteinExistence type="predicted"/>
<dbReference type="EMBL" id="JACIVI010000008">
    <property type="protein sequence ID" value="MBB1163268.1"/>
    <property type="molecule type" value="Genomic_DNA"/>
</dbReference>
<keyword evidence="5 8" id="KW-0812">Transmembrane</keyword>
<dbReference type="AlphaFoldDB" id="A0A839HTY1"/>
<name>A0A839HTY1_9BURK</name>
<dbReference type="RefSeq" id="WP_182666030.1">
    <property type="nucleotide sequence ID" value="NZ_JACIVI010000008.1"/>
</dbReference>
<sequence>MTEPSLMRRWHALSLALAAALLLHIACSHGLHGLSNDEEVQHVYGRLLLDFYASGFEDRAAFAYRNLYLYGGFFDLIAAGLERLGWAGTSVWDLRHLLSAGFGFVGIVYAALLARRIGGPRAGFLAALLLSLTGAWSGAMFTHTKDVPFGAAMAAGLYHGSAWLAALPAPPWRHRIGLGLALGAALGLRVGGVFLGFYLAAGLLALAWAAEGGPRARWIVLGRGLLAGLPSLALGLALMALAWPWSVMGPDHVLQAARAFSHFAFDLWTVLDGQAYRIAEVPRSYLLHYLAVRLPEGLLLGLLAALLLGGAAGLRALRAGPAGRRRLALVLPLILAASFPLFFTLFTAPPLYNGLRHFTFVLPPLAVCAGLGLDALGRRMAPAPKLLRAGFGLALLLLLLDPAWQLLRLHPYQSVAYNHLIGPLAGAERRWEMDYWGDSLREAATALNARLAAEGPPPAQPYKAAVCAELIQGEAVLDRRYFVVTRDWLSADFFLSPTQTGCDAALQGEVIERVQRLGATLAVVKDRRGLPPSARAPRPPPP</sequence>
<dbReference type="PANTHER" id="PTHR33908">
    <property type="entry name" value="MANNOSYLTRANSFERASE YKCB-RELATED"/>
    <property type="match status" value="1"/>
</dbReference>
<feature type="transmembrane region" description="Helical" evidence="8">
    <location>
        <begin position="329"/>
        <end position="352"/>
    </location>
</feature>
<comment type="subcellular location">
    <subcellularLocation>
        <location evidence="1">Cell membrane</location>
        <topology evidence="1">Multi-pass membrane protein</topology>
    </subcellularLocation>
</comment>
<evidence type="ECO:0000256" key="5">
    <source>
        <dbReference type="ARBA" id="ARBA00022692"/>
    </source>
</evidence>
<keyword evidence="7 8" id="KW-0472">Membrane</keyword>
<evidence type="ECO:0000256" key="1">
    <source>
        <dbReference type="ARBA" id="ARBA00004651"/>
    </source>
</evidence>
<evidence type="ECO:0000313" key="9">
    <source>
        <dbReference type="EMBL" id="MBB1163268.1"/>
    </source>
</evidence>
<reference evidence="9 10" key="1">
    <citation type="submission" date="2020-08" db="EMBL/GenBank/DDBJ databases">
        <title>Aquariorum lacteus gen. nov., sp. nov., a new member of the family Comamonadaceae, isolated from freshwater aquarium.</title>
        <authorList>
            <person name="Chun S.-J."/>
        </authorList>
    </citation>
    <scope>NUCLEOTIDE SEQUENCE [LARGE SCALE GENOMIC DNA]</scope>
    <source>
        <strain evidence="9 10">SJAQ100</strain>
    </source>
</reference>
<evidence type="ECO:0000256" key="2">
    <source>
        <dbReference type="ARBA" id="ARBA00022475"/>
    </source>
</evidence>
<feature type="transmembrane region" description="Helical" evidence="8">
    <location>
        <begin position="220"/>
        <end position="243"/>
    </location>
</feature>
<gene>
    <name evidence="9" type="ORF">H4F90_14940</name>
</gene>
<keyword evidence="6 8" id="KW-1133">Transmembrane helix</keyword>
<dbReference type="PANTHER" id="PTHR33908:SF11">
    <property type="entry name" value="MEMBRANE PROTEIN"/>
    <property type="match status" value="1"/>
</dbReference>
<dbReference type="GO" id="GO:0009103">
    <property type="term" value="P:lipopolysaccharide biosynthetic process"/>
    <property type="evidence" value="ECO:0007669"/>
    <property type="project" value="UniProtKB-ARBA"/>
</dbReference>